<dbReference type="InterPro" id="IPR036390">
    <property type="entry name" value="WH_DNA-bd_sf"/>
</dbReference>
<dbReference type="SUPFAM" id="SSF46785">
    <property type="entry name" value="Winged helix' DNA-binding domain"/>
    <property type="match status" value="1"/>
</dbReference>
<evidence type="ECO:0000313" key="8">
    <source>
        <dbReference type="Proteomes" id="UP000234748"/>
    </source>
</evidence>
<name>A0A2N5M664_9BACI</name>
<evidence type="ECO:0000256" key="2">
    <source>
        <dbReference type="ARBA" id="ARBA00023125"/>
    </source>
</evidence>
<dbReference type="GO" id="GO:0003677">
    <property type="term" value="F:DNA binding"/>
    <property type="evidence" value="ECO:0007669"/>
    <property type="project" value="UniProtKB-KW"/>
</dbReference>
<dbReference type="InterPro" id="IPR012318">
    <property type="entry name" value="HTH_CRP"/>
</dbReference>
<evidence type="ECO:0000313" key="7">
    <source>
        <dbReference type="EMBL" id="PLT29835.1"/>
    </source>
</evidence>
<feature type="domain" description="Cyclic nucleotide-binding" evidence="5">
    <location>
        <begin position="65"/>
        <end position="174"/>
    </location>
</feature>
<dbReference type="EMBL" id="PGUY01000033">
    <property type="protein sequence ID" value="PLT29835.1"/>
    <property type="molecule type" value="Genomic_DNA"/>
</dbReference>
<accession>A0A2N5M664</accession>
<dbReference type="Pfam" id="PF13545">
    <property type="entry name" value="HTH_Crp_2"/>
    <property type="match status" value="1"/>
</dbReference>
<proteinExistence type="predicted"/>
<dbReference type="InterPro" id="IPR000595">
    <property type="entry name" value="cNMP-bd_dom"/>
</dbReference>
<dbReference type="Proteomes" id="UP000234748">
    <property type="component" value="Unassembled WGS sequence"/>
</dbReference>
<keyword evidence="2" id="KW-0238">DNA-binding</keyword>
<feature type="domain" description="HTH crp-type" evidence="6">
    <location>
        <begin position="188"/>
        <end position="256"/>
    </location>
</feature>
<dbReference type="Gene3D" id="2.60.120.10">
    <property type="entry name" value="Jelly Rolls"/>
    <property type="match status" value="1"/>
</dbReference>
<dbReference type="SMART" id="SM00419">
    <property type="entry name" value="HTH_CRP"/>
    <property type="match status" value="1"/>
</dbReference>
<evidence type="ECO:0000256" key="4">
    <source>
        <dbReference type="ARBA" id="ARBA00023163"/>
    </source>
</evidence>
<dbReference type="CDD" id="cd00038">
    <property type="entry name" value="CAP_ED"/>
    <property type="match status" value="1"/>
</dbReference>
<dbReference type="GO" id="GO:0005829">
    <property type="term" value="C:cytosol"/>
    <property type="evidence" value="ECO:0007669"/>
    <property type="project" value="TreeGrafter"/>
</dbReference>
<evidence type="ECO:0000259" key="5">
    <source>
        <dbReference type="PROSITE" id="PS50042"/>
    </source>
</evidence>
<gene>
    <name evidence="7" type="ORF">CUU66_11065</name>
</gene>
<dbReference type="Gene3D" id="1.10.10.10">
    <property type="entry name" value="Winged helix-like DNA-binding domain superfamily/Winged helix DNA-binding domain"/>
    <property type="match status" value="1"/>
</dbReference>
<dbReference type="PANTHER" id="PTHR24567:SF68">
    <property type="entry name" value="DNA-BINDING TRANSCRIPTIONAL DUAL REGULATOR CRP"/>
    <property type="match status" value="1"/>
</dbReference>
<comment type="caution">
    <text evidence="7">The sequence shown here is derived from an EMBL/GenBank/DDBJ whole genome shotgun (WGS) entry which is preliminary data.</text>
</comment>
<reference evidence="7 8" key="1">
    <citation type="submission" date="2017-11" db="EMBL/GenBank/DDBJ databases">
        <title>Comparitive Functional Genomics of Dry Heat Resistant strains isolated from the Viking Spacecraft.</title>
        <authorList>
            <person name="Seuylemezian A."/>
            <person name="Cooper K."/>
            <person name="Vaishampayan P."/>
        </authorList>
    </citation>
    <scope>NUCLEOTIDE SEQUENCE [LARGE SCALE GENOMIC DNA]</scope>
    <source>
        <strain evidence="7 8">V1-29</strain>
    </source>
</reference>
<dbReference type="GO" id="GO:0003700">
    <property type="term" value="F:DNA-binding transcription factor activity"/>
    <property type="evidence" value="ECO:0007669"/>
    <property type="project" value="TreeGrafter"/>
</dbReference>
<evidence type="ECO:0000256" key="3">
    <source>
        <dbReference type="ARBA" id="ARBA00023159"/>
    </source>
</evidence>
<dbReference type="PANTHER" id="PTHR24567">
    <property type="entry name" value="CRP FAMILY TRANSCRIPTIONAL REGULATORY PROTEIN"/>
    <property type="match status" value="1"/>
</dbReference>
<keyword evidence="3" id="KW-0010">Activator</keyword>
<protein>
    <recommendedName>
        <fullName evidence="9">Crp/Fnr family transcriptional regulator</fullName>
    </recommendedName>
</protein>
<dbReference type="SUPFAM" id="SSF51206">
    <property type="entry name" value="cAMP-binding domain-like"/>
    <property type="match status" value="1"/>
</dbReference>
<keyword evidence="1" id="KW-0805">Transcription regulation</keyword>
<dbReference type="InterPro" id="IPR018490">
    <property type="entry name" value="cNMP-bd_dom_sf"/>
</dbReference>
<sequence>MSKDPAGLFPILKICLIKKCYLWRFKMTGNLNELAYGTKRSGVMDIQHVIDVAFHPRQFGPLSAEIMELAVPMFFPRGTIINRQGDQAQQFFFVHNGHVRGTIVRSDGTEKVIAFADTGQFFAEVPFFQQCNHWYTGEAVEPTHVSAFTWATIDKINHTHPDFVLKLMQSLAHKVWMLSNQMMSVTFDHSEVRLARILIEILNRKPIGTRSLSITHQELSALMGTSRVMVTRLLNVWRNSGIVDLRKGSIRIINNQELERIAAFGFE</sequence>
<evidence type="ECO:0000256" key="1">
    <source>
        <dbReference type="ARBA" id="ARBA00023015"/>
    </source>
</evidence>
<dbReference type="PROSITE" id="PS51063">
    <property type="entry name" value="HTH_CRP_2"/>
    <property type="match status" value="1"/>
</dbReference>
<dbReference type="InterPro" id="IPR050397">
    <property type="entry name" value="Env_Response_Regulators"/>
</dbReference>
<keyword evidence="8" id="KW-1185">Reference proteome</keyword>
<dbReference type="AlphaFoldDB" id="A0A2N5M664"/>
<evidence type="ECO:0008006" key="9">
    <source>
        <dbReference type="Google" id="ProtNLM"/>
    </source>
</evidence>
<organism evidence="7 8">
    <name type="scientific">Peribacillus deserti</name>
    <dbReference type="NCBI Taxonomy" id="673318"/>
    <lineage>
        <taxon>Bacteria</taxon>
        <taxon>Bacillati</taxon>
        <taxon>Bacillota</taxon>
        <taxon>Bacilli</taxon>
        <taxon>Bacillales</taxon>
        <taxon>Bacillaceae</taxon>
        <taxon>Peribacillus</taxon>
    </lineage>
</organism>
<dbReference type="OrthoDB" id="9810708at2"/>
<evidence type="ECO:0000259" key="6">
    <source>
        <dbReference type="PROSITE" id="PS51063"/>
    </source>
</evidence>
<keyword evidence="4" id="KW-0804">Transcription</keyword>
<dbReference type="SMART" id="SM00100">
    <property type="entry name" value="cNMP"/>
    <property type="match status" value="1"/>
</dbReference>
<dbReference type="Pfam" id="PF00027">
    <property type="entry name" value="cNMP_binding"/>
    <property type="match status" value="1"/>
</dbReference>
<dbReference type="InterPro" id="IPR036388">
    <property type="entry name" value="WH-like_DNA-bd_sf"/>
</dbReference>
<dbReference type="PROSITE" id="PS50042">
    <property type="entry name" value="CNMP_BINDING_3"/>
    <property type="match status" value="1"/>
</dbReference>
<dbReference type="InterPro" id="IPR014710">
    <property type="entry name" value="RmlC-like_jellyroll"/>
</dbReference>